<feature type="transmembrane region" description="Helical" evidence="8">
    <location>
        <begin position="248"/>
        <end position="267"/>
    </location>
</feature>
<dbReference type="SUPFAM" id="SSF103473">
    <property type="entry name" value="MFS general substrate transporter"/>
    <property type="match status" value="1"/>
</dbReference>
<evidence type="ECO:0000313" key="10">
    <source>
        <dbReference type="EMBL" id="AUV83478.1"/>
    </source>
</evidence>
<feature type="transmembrane region" description="Helical" evidence="8">
    <location>
        <begin position="166"/>
        <end position="182"/>
    </location>
</feature>
<dbReference type="RefSeq" id="WP_103427167.1">
    <property type="nucleotide sequence ID" value="NZ_CP026309.1"/>
</dbReference>
<comment type="subcellular location">
    <subcellularLocation>
        <location evidence="1">Endomembrane system</location>
        <topology evidence="1">Multi-pass membrane protein</topology>
    </subcellularLocation>
</comment>
<reference evidence="10 11" key="1">
    <citation type="submission" date="2018-01" db="EMBL/GenBank/DDBJ databases">
        <title>Complete genome sequence of Salinigranum rubrum GX10T, an extremely halophilic archaeon isolated from a marine solar saltern.</title>
        <authorList>
            <person name="Han S."/>
        </authorList>
    </citation>
    <scope>NUCLEOTIDE SEQUENCE [LARGE SCALE GENOMIC DNA]</scope>
    <source>
        <strain evidence="10 11">GX10</strain>
    </source>
</reference>
<evidence type="ECO:0000256" key="8">
    <source>
        <dbReference type="SAM" id="Phobius"/>
    </source>
</evidence>
<keyword evidence="6 8" id="KW-0472">Membrane</keyword>
<evidence type="ECO:0000256" key="4">
    <source>
        <dbReference type="ARBA" id="ARBA00022692"/>
    </source>
</evidence>
<feature type="transmembrane region" description="Helical" evidence="8">
    <location>
        <begin position="73"/>
        <end position="97"/>
    </location>
</feature>
<dbReference type="PANTHER" id="PTHR23514">
    <property type="entry name" value="BYPASS OF STOP CODON PROTEIN 6"/>
    <property type="match status" value="1"/>
</dbReference>
<evidence type="ECO:0000256" key="5">
    <source>
        <dbReference type="ARBA" id="ARBA00022989"/>
    </source>
</evidence>
<dbReference type="InterPro" id="IPR011701">
    <property type="entry name" value="MFS"/>
</dbReference>
<accession>A0A2I8VNH9</accession>
<keyword evidence="11" id="KW-1185">Reference proteome</keyword>
<dbReference type="GeneID" id="35594233"/>
<feature type="transmembrane region" description="Helical" evidence="8">
    <location>
        <begin position="304"/>
        <end position="326"/>
    </location>
</feature>
<dbReference type="KEGG" id="srub:C2R22_19035"/>
<dbReference type="Proteomes" id="UP000236584">
    <property type="component" value="Chromosome"/>
</dbReference>
<organism evidence="10 11">
    <name type="scientific">Salinigranum rubrum</name>
    <dbReference type="NCBI Taxonomy" id="755307"/>
    <lineage>
        <taxon>Archaea</taxon>
        <taxon>Methanobacteriati</taxon>
        <taxon>Methanobacteriota</taxon>
        <taxon>Stenosarchaea group</taxon>
        <taxon>Halobacteria</taxon>
        <taxon>Halobacteriales</taxon>
        <taxon>Haloferacaceae</taxon>
        <taxon>Salinigranum</taxon>
    </lineage>
</organism>
<dbReference type="GO" id="GO:0012505">
    <property type="term" value="C:endomembrane system"/>
    <property type="evidence" value="ECO:0007669"/>
    <property type="project" value="UniProtKB-SubCell"/>
</dbReference>
<dbReference type="GO" id="GO:0016020">
    <property type="term" value="C:membrane"/>
    <property type="evidence" value="ECO:0007669"/>
    <property type="project" value="TreeGrafter"/>
</dbReference>
<evidence type="ECO:0000313" key="11">
    <source>
        <dbReference type="Proteomes" id="UP000236584"/>
    </source>
</evidence>
<feature type="transmembrane region" description="Helical" evidence="8">
    <location>
        <begin position="134"/>
        <end position="154"/>
    </location>
</feature>
<feature type="transmembrane region" description="Helical" evidence="8">
    <location>
        <begin position="103"/>
        <end position="122"/>
    </location>
</feature>
<feature type="region of interest" description="Disordered" evidence="7">
    <location>
        <begin position="186"/>
        <end position="209"/>
    </location>
</feature>
<dbReference type="InterPro" id="IPR051788">
    <property type="entry name" value="MFS_Transporter"/>
</dbReference>
<gene>
    <name evidence="10" type="ORF">C2R22_19035</name>
</gene>
<dbReference type="AlphaFoldDB" id="A0A2I8VNH9"/>
<comment type="similarity">
    <text evidence="2">Belongs to the major facilitator superfamily.</text>
</comment>
<evidence type="ECO:0000256" key="7">
    <source>
        <dbReference type="SAM" id="MobiDB-lite"/>
    </source>
</evidence>
<evidence type="ECO:0000256" key="2">
    <source>
        <dbReference type="ARBA" id="ARBA00008335"/>
    </source>
</evidence>
<keyword evidence="5 8" id="KW-1133">Transmembrane helix</keyword>
<dbReference type="OrthoDB" id="204042at2157"/>
<dbReference type="Gene3D" id="1.20.1250.20">
    <property type="entry name" value="MFS general substrate transporter like domains"/>
    <property type="match status" value="1"/>
</dbReference>
<evidence type="ECO:0000256" key="3">
    <source>
        <dbReference type="ARBA" id="ARBA00022448"/>
    </source>
</evidence>
<proteinExistence type="inferred from homology"/>
<dbReference type="InterPro" id="IPR036259">
    <property type="entry name" value="MFS_trans_sf"/>
</dbReference>
<dbReference type="GO" id="GO:0022857">
    <property type="term" value="F:transmembrane transporter activity"/>
    <property type="evidence" value="ECO:0007669"/>
    <property type="project" value="InterPro"/>
</dbReference>
<protein>
    <submittedName>
        <fullName evidence="10">MFS transporter</fullName>
    </submittedName>
</protein>
<evidence type="ECO:0000256" key="6">
    <source>
        <dbReference type="ARBA" id="ARBA00023136"/>
    </source>
</evidence>
<name>A0A2I8VNH9_9EURY</name>
<dbReference type="PROSITE" id="PS50850">
    <property type="entry name" value="MFS"/>
    <property type="match status" value="1"/>
</dbReference>
<keyword evidence="3" id="KW-0813">Transport</keyword>
<dbReference type="PANTHER" id="PTHR23514:SF3">
    <property type="entry name" value="BYPASS OF STOP CODON PROTEIN 6"/>
    <property type="match status" value="1"/>
</dbReference>
<dbReference type="EMBL" id="CP026309">
    <property type="protein sequence ID" value="AUV83478.1"/>
    <property type="molecule type" value="Genomic_DNA"/>
</dbReference>
<dbReference type="Pfam" id="PF07690">
    <property type="entry name" value="MFS_1"/>
    <property type="match status" value="1"/>
</dbReference>
<feature type="transmembrane region" description="Helical" evidence="8">
    <location>
        <begin position="217"/>
        <end position="242"/>
    </location>
</feature>
<feature type="transmembrane region" description="Helical" evidence="8">
    <location>
        <begin position="9"/>
        <end position="28"/>
    </location>
</feature>
<feature type="domain" description="Major facilitator superfamily (MFS) profile" evidence="9">
    <location>
        <begin position="1"/>
        <end position="392"/>
    </location>
</feature>
<sequence>MTPTRRLELAPHAAAVSLGYVIFAYAAVPVSLTTRLEIDFASFGLLTSAALGAFVVAQPLASRLTDTHTTASLLRWALVLHVVFAVGLDLVSSFPALVVLRGVWGVVGGFVLSVGATQLARLHAGTATTRQQGLYGGLLTLGGAVGFLVTPRLVDVATTTPGIGPIHAPGALLALPALALLTRGRNDEETRPPVREGGGSPSSDGDGDRSSVLTHPVVLIAAFVYVAIIGSFVTLSTFVTAYYTDLGVAGPLSALVLLVATLGRWLGGRAAADEWLTDATVILGGTAVAAAGFVALAAPLPPSLVVALPVVAMLAVSLPFGAVYAVAARATPRDGAALAVVVAAGNVGSIVLPAATGAARDATGGYGVGFLALGVLNVLAFVGGLLFRRRLRR</sequence>
<evidence type="ECO:0000259" key="9">
    <source>
        <dbReference type="PROSITE" id="PS50850"/>
    </source>
</evidence>
<dbReference type="InterPro" id="IPR020846">
    <property type="entry name" value="MFS_dom"/>
</dbReference>
<keyword evidence="4 8" id="KW-0812">Transmembrane</keyword>
<feature type="transmembrane region" description="Helical" evidence="8">
    <location>
        <begin position="365"/>
        <end position="387"/>
    </location>
</feature>
<evidence type="ECO:0000256" key="1">
    <source>
        <dbReference type="ARBA" id="ARBA00004127"/>
    </source>
</evidence>
<feature type="transmembrane region" description="Helical" evidence="8">
    <location>
        <begin position="279"/>
        <end position="298"/>
    </location>
</feature>
<feature type="transmembrane region" description="Helical" evidence="8">
    <location>
        <begin position="338"/>
        <end position="359"/>
    </location>
</feature>
<feature type="transmembrane region" description="Helical" evidence="8">
    <location>
        <begin position="40"/>
        <end position="61"/>
    </location>
</feature>